<keyword evidence="3 4" id="KW-0807">Transducer</keyword>
<evidence type="ECO:0000313" key="7">
    <source>
        <dbReference type="EMBL" id="QGU96764.1"/>
    </source>
</evidence>
<reference evidence="7 8" key="1">
    <citation type="submission" date="2019-12" db="EMBL/GenBank/DDBJ databases">
        <title>Genome sequenceing of Clostridium bovifaecis.</title>
        <authorList>
            <person name="Yao Y."/>
        </authorList>
    </citation>
    <scope>NUCLEOTIDE SEQUENCE [LARGE SCALE GENOMIC DNA]</scope>
    <source>
        <strain evidence="7 8">BXX</strain>
    </source>
</reference>
<dbReference type="Pfam" id="PF00015">
    <property type="entry name" value="MCPsignal"/>
    <property type="match status" value="1"/>
</dbReference>
<dbReference type="SMART" id="SM00283">
    <property type="entry name" value="MA"/>
    <property type="match status" value="1"/>
</dbReference>
<accession>A0A6I6F6C5</accession>
<dbReference type="PANTHER" id="PTHR32089:SF112">
    <property type="entry name" value="LYSOZYME-LIKE PROTEIN-RELATED"/>
    <property type="match status" value="1"/>
</dbReference>
<evidence type="ECO:0000256" key="3">
    <source>
        <dbReference type="ARBA" id="ARBA00023224"/>
    </source>
</evidence>
<feature type="transmembrane region" description="Helical" evidence="5">
    <location>
        <begin position="6"/>
        <end position="23"/>
    </location>
</feature>
<keyword evidence="2" id="KW-0732">Signal</keyword>
<dbReference type="Gene3D" id="3.40.190.10">
    <property type="entry name" value="Periplasmic binding protein-like II"/>
    <property type="match status" value="2"/>
</dbReference>
<gene>
    <name evidence="7" type="primary">phnD</name>
    <name evidence="7" type="ORF">GOM49_01750</name>
</gene>
<dbReference type="Pfam" id="PF12974">
    <property type="entry name" value="Phosphonate-bd"/>
    <property type="match status" value="1"/>
</dbReference>
<comment type="similarity">
    <text evidence="1">Belongs to the phosphate/phosphite/phosphonate binding protein family.</text>
</comment>
<feature type="transmembrane region" description="Helical" evidence="5">
    <location>
        <begin position="28"/>
        <end position="46"/>
    </location>
</feature>
<dbReference type="GO" id="GO:0043190">
    <property type="term" value="C:ATP-binding cassette (ABC) transporter complex"/>
    <property type="evidence" value="ECO:0007669"/>
    <property type="project" value="InterPro"/>
</dbReference>
<evidence type="ECO:0000259" key="6">
    <source>
        <dbReference type="PROSITE" id="PS50111"/>
    </source>
</evidence>
<evidence type="ECO:0000256" key="1">
    <source>
        <dbReference type="ARBA" id="ARBA00007162"/>
    </source>
</evidence>
<dbReference type="PANTHER" id="PTHR32089">
    <property type="entry name" value="METHYL-ACCEPTING CHEMOTAXIS PROTEIN MCPB"/>
    <property type="match status" value="1"/>
</dbReference>
<dbReference type="SUPFAM" id="SSF53850">
    <property type="entry name" value="Periplasmic binding protein-like II"/>
    <property type="match status" value="1"/>
</dbReference>
<name>A0A6I6F6C5_9CLOT</name>
<dbReference type="GO" id="GO:0055085">
    <property type="term" value="P:transmembrane transport"/>
    <property type="evidence" value="ECO:0007669"/>
    <property type="project" value="InterPro"/>
</dbReference>
<dbReference type="GO" id="GO:0007165">
    <property type="term" value="P:signal transduction"/>
    <property type="evidence" value="ECO:0007669"/>
    <property type="project" value="UniProtKB-KW"/>
</dbReference>
<evidence type="ECO:0000256" key="4">
    <source>
        <dbReference type="PROSITE-ProRule" id="PRU00284"/>
    </source>
</evidence>
<dbReference type="Proteomes" id="UP000422764">
    <property type="component" value="Chromosome"/>
</dbReference>
<keyword evidence="8" id="KW-1185">Reference proteome</keyword>
<dbReference type="EMBL" id="CP046522">
    <property type="protein sequence ID" value="QGU96764.1"/>
    <property type="molecule type" value="Genomic_DNA"/>
</dbReference>
<sequence length="629" mass="70323">MKLKKLVLSSIALILLNIVLYFYKAHDIAYLIISTLGGIVILFISSKTSGIILDSKLLDSTSIKTEKSGIDERINEELLSAAEAIGFNVQQLLWVADKNASIFNKSYDISHKVESYSQQNAASAEEINASINEFVYFSRDLNKSVEEIQDYSVKSVDMLEENRSIIEGIGCFLGELTYEVGNASKSNEELMESSNNIYKVVDYIKRISNQTNLLSLNAAIEAARAGEVGKGFAVVANEIKKLSEQTHTYISQIEEMVDDTSSKIVYSNKAIEKCNEKINKVEEVVSNSTCAIDQIKNIVDHIKNSIINLQSMSSQVLYTSTEIEKAVEGMSSAIEDTHKLSYESIESINYQKIKNEEMAKQFNALREISENLQKISTKFKKEDEIIVGINPFTSPENIKNMYIPVLEKVCSSIGYKSRVIIVKDYDALSKSIKKDVIDLGWFSPFAYVNAHKNAGIIPIATPKVNGKASYRGYIITRKDSNIKNLQDLRNKSFGYVDKSSASGYLYAKHMLKSNNLDPEKIFSKIYFMGSHDNVIKAVLSGEIDAGATYNEALDNAKLSGLKVEDIVIIEETEDIPKDAIAANPRMSEELMTKIKEAFIKVQGLKEFKTPIEGFIESSDEKYDVIRNVL</sequence>
<evidence type="ECO:0000313" key="8">
    <source>
        <dbReference type="Proteomes" id="UP000422764"/>
    </source>
</evidence>
<protein>
    <submittedName>
        <fullName evidence="7">Phosphate/phosphite/phosphonate ABC transporter substrate-binding protein</fullName>
    </submittedName>
</protein>
<dbReference type="AlphaFoldDB" id="A0A6I6F6C5"/>
<dbReference type="PROSITE" id="PS50111">
    <property type="entry name" value="CHEMOTAXIS_TRANSDUC_2"/>
    <property type="match status" value="1"/>
</dbReference>
<dbReference type="InterPro" id="IPR005770">
    <property type="entry name" value="PhnD"/>
</dbReference>
<dbReference type="CDD" id="cd01071">
    <property type="entry name" value="PBP2_PhnD_like"/>
    <property type="match status" value="1"/>
</dbReference>
<keyword evidence="5" id="KW-1133">Transmembrane helix</keyword>
<feature type="domain" description="Methyl-accepting transducer" evidence="6">
    <location>
        <begin position="95"/>
        <end position="331"/>
    </location>
</feature>
<evidence type="ECO:0000256" key="5">
    <source>
        <dbReference type="SAM" id="Phobius"/>
    </source>
</evidence>
<keyword evidence="5" id="KW-0812">Transmembrane</keyword>
<evidence type="ECO:0000256" key="2">
    <source>
        <dbReference type="ARBA" id="ARBA00022729"/>
    </source>
</evidence>
<dbReference type="Gene3D" id="1.10.287.950">
    <property type="entry name" value="Methyl-accepting chemotaxis protein"/>
    <property type="match status" value="1"/>
</dbReference>
<dbReference type="SUPFAM" id="SSF58104">
    <property type="entry name" value="Methyl-accepting chemotaxis protein (MCP) signaling domain"/>
    <property type="match status" value="1"/>
</dbReference>
<dbReference type="InterPro" id="IPR004089">
    <property type="entry name" value="MCPsignal_dom"/>
</dbReference>
<proteinExistence type="inferred from homology"/>
<dbReference type="NCBIfam" id="TIGR01098">
    <property type="entry name" value="3A0109s03R"/>
    <property type="match status" value="1"/>
</dbReference>
<organism evidence="7 8">
    <name type="scientific">Clostridium bovifaecis</name>
    <dbReference type="NCBI Taxonomy" id="2184719"/>
    <lineage>
        <taxon>Bacteria</taxon>
        <taxon>Bacillati</taxon>
        <taxon>Bacillota</taxon>
        <taxon>Clostridia</taxon>
        <taxon>Eubacteriales</taxon>
        <taxon>Clostridiaceae</taxon>
        <taxon>Clostridium</taxon>
    </lineage>
</organism>
<keyword evidence="5" id="KW-0472">Membrane</keyword>